<dbReference type="AlphaFoldDB" id="A0A1E4RDH5"/>
<dbReference type="EMBL" id="KV454545">
    <property type="protein sequence ID" value="ODV65283.1"/>
    <property type="molecule type" value="Genomic_DNA"/>
</dbReference>
<organism evidence="2 3">
    <name type="scientific">Hyphopichia burtonii NRRL Y-1933</name>
    <dbReference type="NCBI Taxonomy" id="984485"/>
    <lineage>
        <taxon>Eukaryota</taxon>
        <taxon>Fungi</taxon>
        <taxon>Dikarya</taxon>
        <taxon>Ascomycota</taxon>
        <taxon>Saccharomycotina</taxon>
        <taxon>Pichiomycetes</taxon>
        <taxon>Debaryomycetaceae</taxon>
        <taxon>Hyphopichia</taxon>
    </lineage>
</organism>
<reference evidence="3" key="1">
    <citation type="submission" date="2016-05" db="EMBL/GenBank/DDBJ databases">
        <title>Comparative genomics of biotechnologically important yeasts.</title>
        <authorList>
            <consortium name="DOE Joint Genome Institute"/>
            <person name="Riley R."/>
            <person name="Haridas S."/>
            <person name="Wolfe K.H."/>
            <person name="Lopes M.R."/>
            <person name="Hittinger C.T."/>
            <person name="Goker M."/>
            <person name="Salamov A."/>
            <person name="Wisecaver J."/>
            <person name="Long T.M."/>
            <person name="Aerts A.L."/>
            <person name="Barry K."/>
            <person name="Choi C."/>
            <person name="Clum A."/>
            <person name="Coughlan A.Y."/>
            <person name="Deshpande S."/>
            <person name="Douglass A.P."/>
            <person name="Hanson S.J."/>
            <person name="Klenk H.-P."/>
            <person name="Labutti K."/>
            <person name="Lapidus A."/>
            <person name="Lindquist E."/>
            <person name="Lipzen A."/>
            <person name="Meier-Kolthoff J.P."/>
            <person name="Ohm R.A."/>
            <person name="Otillar R.P."/>
            <person name="Pangilinan J."/>
            <person name="Peng Y."/>
            <person name="Rokas A."/>
            <person name="Rosa C.A."/>
            <person name="Scheuner C."/>
            <person name="Sibirny A.A."/>
            <person name="Slot J.C."/>
            <person name="Stielow J.B."/>
            <person name="Sun H."/>
            <person name="Kurtzman C.P."/>
            <person name="Blackwell M."/>
            <person name="Grigoriev I.V."/>
            <person name="Jeffries T.W."/>
        </authorList>
    </citation>
    <scope>NUCLEOTIDE SEQUENCE [LARGE SCALE GENOMIC DNA]</scope>
    <source>
        <strain evidence="3">NRRL Y-1933</strain>
    </source>
</reference>
<feature type="compositionally biased region" description="Polar residues" evidence="1">
    <location>
        <begin position="294"/>
        <end position="307"/>
    </location>
</feature>
<evidence type="ECO:0000313" key="3">
    <source>
        <dbReference type="Proteomes" id="UP000095085"/>
    </source>
</evidence>
<keyword evidence="3" id="KW-1185">Reference proteome</keyword>
<gene>
    <name evidence="2" type="ORF">HYPBUDRAFT_114224</name>
</gene>
<dbReference type="RefSeq" id="XP_020074350.1">
    <property type="nucleotide sequence ID" value="XM_020219030.1"/>
</dbReference>
<name>A0A1E4RDH5_9ASCO</name>
<proteinExistence type="predicted"/>
<dbReference type="OrthoDB" id="2020070at2759"/>
<dbReference type="PANTHER" id="PTHR34815">
    <property type="entry name" value="LYSINE ACETYLTRANSFERASE"/>
    <property type="match status" value="1"/>
</dbReference>
<dbReference type="InterPro" id="IPR016181">
    <property type="entry name" value="Acyl_CoA_acyltransferase"/>
</dbReference>
<protein>
    <recommendedName>
        <fullName evidence="4">N-acetyltransferase domain-containing protein</fullName>
    </recommendedName>
</protein>
<evidence type="ECO:0000256" key="1">
    <source>
        <dbReference type="SAM" id="MobiDB-lite"/>
    </source>
</evidence>
<dbReference type="PANTHER" id="PTHR34815:SF2">
    <property type="entry name" value="N-ACETYLTRANSFERASE DOMAIN-CONTAINING PROTEIN"/>
    <property type="match status" value="1"/>
</dbReference>
<accession>A0A1E4RDH5</accession>
<evidence type="ECO:0008006" key="4">
    <source>
        <dbReference type="Google" id="ProtNLM"/>
    </source>
</evidence>
<dbReference type="InterPro" id="IPR053013">
    <property type="entry name" value="LAT"/>
</dbReference>
<dbReference type="GeneID" id="30993580"/>
<evidence type="ECO:0000313" key="2">
    <source>
        <dbReference type="EMBL" id="ODV65283.1"/>
    </source>
</evidence>
<dbReference type="Gene3D" id="3.40.630.30">
    <property type="match status" value="1"/>
</dbReference>
<sequence length="545" mass="60915">MSHELKFRVTNDPEALKKLYTLSGSEWSGRLSAEEYADVEVGKHQASTKDGQLMEGFYLEDVLNGTIVASTTVKRTKGFYKDADKSSAISSVPDPSLIGIKNVTALLVGYVFTHKSYRSKGIAGDLVKKAINYVEEEIIKEHIDKSNPAQNDNFKSMVMTDGRLDRALANYYLSKKYFWYLYSGVGNYYEKFGFKSYPLDVYRIPTSILREEDKSLVHNLLQSDGSNPSVVGKKLKLLHGSKKEDRDLISFILQSKELEIVTELNKMIFHSELSGNHKSSSSLTNVTDVLSMSKGSSNELSPITELSSKPGGDIPQSARRKSSIHRSAVPKFAVKPTAQTLNGMFLTEEAQAKQAPDANKAVEFSDIKGAIFTNELQQKKYHIIWATFPQNRLFILSLGELKFDVMGSIFDPTGAANQRRRGSSFTGLNELGGFNFQDLDILIHTAVTVANNRQLKDLTAIYVSVNDLPLDIPTPLLHDYFLNYLPKTFEGVHSAENESASSDDKVKFITDASSELNILPMVRLFGSNKHEFDLDWYSNGLWSWG</sequence>
<dbReference type="SUPFAM" id="SSF55729">
    <property type="entry name" value="Acyl-CoA N-acyltransferases (Nat)"/>
    <property type="match status" value="1"/>
</dbReference>
<dbReference type="Proteomes" id="UP000095085">
    <property type="component" value="Unassembled WGS sequence"/>
</dbReference>
<feature type="region of interest" description="Disordered" evidence="1">
    <location>
        <begin position="294"/>
        <end position="326"/>
    </location>
</feature>